<protein>
    <submittedName>
        <fullName evidence="2">Uncharacterized protein</fullName>
    </submittedName>
</protein>
<name>A0A0C9VW21_SPHS4</name>
<organism evidence="2 3">
    <name type="scientific">Sphaerobolus stellatus (strain SS14)</name>
    <dbReference type="NCBI Taxonomy" id="990650"/>
    <lineage>
        <taxon>Eukaryota</taxon>
        <taxon>Fungi</taxon>
        <taxon>Dikarya</taxon>
        <taxon>Basidiomycota</taxon>
        <taxon>Agaricomycotina</taxon>
        <taxon>Agaricomycetes</taxon>
        <taxon>Phallomycetidae</taxon>
        <taxon>Geastrales</taxon>
        <taxon>Sphaerobolaceae</taxon>
        <taxon>Sphaerobolus</taxon>
    </lineage>
</organism>
<keyword evidence="3" id="KW-1185">Reference proteome</keyword>
<feature type="region of interest" description="Disordered" evidence="1">
    <location>
        <begin position="62"/>
        <end position="152"/>
    </location>
</feature>
<sequence length="152" mass="16643">MEDSITVGSTISNFWDKTQVDFPWYKELNKMLRTSPVYVKDAASNSDSPVDVSVLGMVVKRRGKGRKHTGEDEGEYIIEEEEEEENDITSEIDSDGERAAVNEISDGEEDQVEGQTGSPGFDTPKSAPAEGAKSASTNTPNIARKSRPTILD</sequence>
<dbReference type="AlphaFoldDB" id="A0A0C9VW21"/>
<dbReference type="Proteomes" id="UP000054279">
    <property type="component" value="Unassembled WGS sequence"/>
</dbReference>
<evidence type="ECO:0000256" key="1">
    <source>
        <dbReference type="SAM" id="MobiDB-lite"/>
    </source>
</evidence>
<gene>
    <name evidence="2" type="ORF">M422DRAFT_253991</name>
</gene>
<evidence type="ECO:0000313" key="2">
    <source>
        <dbReference type="EMBL" id="KIJ42885.1"/>
    </source>
</evidence>
<accession>A0A0C9VW21</accession>
<dbReference type="EMBL" id="KN837127">
    <property type="protein sequence ID" value="KIJ42885.1"/>
    <property type="molecule type" value="Genomic_DNA"/>
</dbReference>
<dbReference type="HOGENOM" id="CLU_1723515_0_0_1"/>
<evidence type="ECO:0000313" key="3">
    <source>
        <dbReference type="Proteomes" id="UP000054279"/>
    </source>
</evidence>
<proteinExistence type="predicted"/>
<feature type="compositionally biased region" description="Acidic residues" evidence="1">
    <location>
        <begin position="72"/>
        <end position="94"/>
    </location>
</feature>
<reference evidence="2 3" key="1">
    <citation type="submission" date="2014-06" db="EMBL/GenBank/DDBJ databases">
        <title>Evolutionary Origins and Diversification of the Mycorrhizal Mutualists.</title>
        <authorList>
            <consortium name="DOE Joint Genome Institute"/>
            <consortium name="Mycorrhizal Genomics Consortium"/>
            <person name="Kohler A."/>
            <person name="Kuo A."/>
            <person name="Nagy L.G."/>
            <person name="Floudas D."/>
            <person name="Copeland A."/>
            <person name="Barry K.W."/>
            <person name="Cichocki N."/>
            <person name="Veneault-Fourrey C."/>
            <person name="LaButti K."/>
            <person name="Lindquist E.A."/>
            <person name="Lipzen A."/>
            <person name="Lundell T."/>
            <person name="Morin E."/>
            <person name="Murat C."/>
            <person name="Riley R."/>
            <person name="Ohm R."/>
            <person name="Sun H."/>
            <person name="Tunlid A."/>
            <person name="Henrissat B."/>
            <person name="Grigoriev I.V."/>
            <person name="Hibbett D.S."/>
            <person name="Martin F."/>
        </authorList>
    </citation>
    <scope>NUCLEOTIDE SEQUENCE [LARGE SCALE GENOMIC DNA]</scope>
    <source>
        <strain evidence="2 3">SS14</strain>
    </source>
</reference>
<dbReference type="OrthoDB" id="3269005at2759"/>